<evidence type="ECO:0000313" key="2">
    <source>
        <dbReference type="EMBL" id="USW52912.1"/>
    </source>
</evidence>
<dbReference type="Gene3D" id="3.40.50.720">
    <property type="entry name" value="NAD(P)-binding Rossmann-like Domain"/>
    <property type="match status" value="1"/>
</dbReference>
<dbReference type="PANTHER" id="PTHR43162:SF1">
    <property type="entry name" value="PRESTALK A DIFFERENTIATION PROTEIN A"/>
    <property type="match status" value="1"/>
</dbReference>
<dbReference type="InterPro" id="IPR036291">
    <property type="entry name" value="NAD(P)-bd_dom_sf"/>
</dbReference>
<gene>
    <name evidence="2" type="ORF">Slin15195_G062310</name>
</gene>
<dbReference type="EMBL" id="CP099421">
    <property type="protein sequence ID" value="USW52912.1"/>
    <property type="molecule type" value="Genomic_DNA"/>
</dbReference>
<dbReference type="PANTHER" id="PTHR43162">
    <property type="match status" value="1"/>
</dbReference>
<feature type="domain" description="NmrA-like" evidence="1">
    <location>
        <begin position="4"/>
        <end position="269"/>
    </location>
</feature>
<name>A0A9Q9ANT2_9PEZI</name>
<dbReference type="SUPFAM" id="SSF51735">
    <property type="entry name" value="NAD(P)-binding Rossmann-fold domains"/>
    <property type="match status" value="1"/>
</dbReference>
<organism evidence="2 3">
    <name type="scientific">Septoria linicola</name>
    <dbReference type="NCBI Taxonomy" id="215465"/>
    <lineage>
        <taxon>Eukaryota</taxon>
        <taxon>Fungi</taxon>
        <taxon>Dikarya</taxon>
        <taxon>Ascomycota</taxon>
        <taxon>Pezizomycotina</taxon>
        <taxon>Dothideomycetes</taxon>
        <taxon>Dothideomycetidae</taxon>
        <taxon>Mycosphaerellales</taxon>
        <taxon>Mycosphaerellaceae</taxon>
        <taxon>Septoria</taxon>
    </lineage>
</organism>
<dbReference type="Pfam" id="PF05368">
    <property type="entry name" value="NmrA"/>
    <property type="match status" value="1"/>
</dbReference>
<dbReference type="InterPro" id="IPR051604">
    <property type="entry name" value="Ergot_Alk_Oxidoreductase"/>
</dbReference>
<reference evidence="2" key="1">
    <citation type="submission" date="2022-06" db="EMBL/GenBank/DDBJ databases">
        <title>Complete genome sequences of two strains of the flax pathogen Septoria linicola.</title>
        <authorList>
            <person name="Lapalu N."/>
            <person name="Simon A."/>
            <person name="Demenou B."/>
            <person name="Paumier D."/>
            <person name="Guillot M.-P."/>
            <person name="Gout L."/>
            <person name="Valade R."/>
        </authorList>
    </citation>
    <scope>NUCLEOTIDE SEQUENCE</scope>
    <source>
        <strain evidence="2">SE15195</strain>
    </source>
</reference>
<dbReference type="Proteomes" id="UP001056384">
    <property type="component" value="Chromosome 4"/>
</dbReference>
<keyword evidence="3" id="KW-1185">Reference proteome</keyword>
<dbReference type="AlphaFoldDB" id="A0A9Q9ANT2"/>
<proteinExistence type="predicted"/>
<sequence>MACSKVLVFGPTGNVARVAATTASKHGVKVFLVMRDPQKSIPGLSSEDEKNGDYERVQADLTQPNTVKEAASKTGAKRAFIYLAHGSQDHMRATLEALKAGGVEFVVFLSSYTVKEPLEKIPPQDIIPYMHARTEMQLLEVFGEKNFVALRPGGFATNILTWNEDGIKAGHVKLWSPKASFDMITPDDMGEVAGLVLAKELKDQHIIYLFGPKMISQEDQIHVVEKALGKEIKIEDIDEQAAVQQYQQKGIPEVFAKYLAARMGEIYGKGFSGEEEENFHQGVKNVEKFTGHKATGFEEWVKANLDRFR</sequence>
<evidence type="ECO:0000259" key="1">
    <source>
        <dbReference type="Pfam" id="PF05368"/>
    </source>
</evidence>
<dbReference type="InterPro" id="IPR008030">
    <property type="entry name" value="NmrA-like"/>
</dbReference>
<accession>A0A9Q9ANT2</accession>
<evidence type="ECO:0000313" key="3">
    <source>
        <dbReference type="Proteomes" id="UP001056384"/>
    </source>
</evidence>
<protein>
    <submittedName>
        <fullName evidence="2">NAD(P)-binding domain, NAD(P)-binding domain superfamily</fullName>
    </submittedName>
</protein>